<evidence type="ECO:0000256" key="2">
    <source>
        <dbReference type="ARBA" id="ARBA00011525"/>
    </source>
</evidence>
<dbReference type="GO" id="GO:0004449">
    <property type="term" value="F:isocitrate dehydrogenase (NAD+) activity"/>
    <property type="evidence" value="ECO:0007669"/>
    <property type="project" value="UniProtKB-EC"/>
</dbReference>
<sequence>AQGGTWSVHGTAPDMAGKDMANPTGLLLSAGMMLRHMGLFDSAAKVEAACFATIKDGKSLTKDLGGNAKCSNFIEEICR</sequence>
<evidence type="ECO:0000256" key="6">
    <source>
        <dbReference type="ARBA" id="ARBA00037023"/>
    </source>
</evidence>
<keyword evidence="13" id="KW-1185">Reference proteome</keyword>
<comment type="function">
    <text evidence="7">Catalytic subunit of the enzyme which catalyzes the decarboxylation of isocitrate (ICT) into alpha-ketoglutarate. The heterodimer composed of the alpha (IDH3A) and beta (IDH3B) subunits and the heterodimer composed of the alpha (IDH3A) and gamma (IDH3G) subunits, have considerable basal activity but the full activity of the heterotetramer (containing two subunits of IDH3A, one of IDH3B and one of IDH3G) requires the assembly and cooperative function of both heterodimers.</text>
</comment>
<dbReference type="Proteomes" id="UP000694385">
    <property type="component" value="Unassembled WGS sequence"/>
</dbReference>
<dbReference type="OMA" id="NKIQMAC"/>
<comment type="similarity">
    <text evidence="1">Belongs to the isocitrate and isopropylmalate dehydrogenases family.</text>
</comment>
<dbReference type="AlphaFoldDB" id="A0A8C5LBC4"/>
<dbReference type="PANTHER" id="PTHR11835">
    <property type="entry name" value="DECARBOXYLATING DEHYDROGENASES-ISOCITRATE, ISOPROPYLMALATE, TARTRATE"/>
    <property type="match status" value="1"/>
</dbReference>
<dbReference type="Gene3D" id="3.40.718.10">
    <property type="entry name" value="Isopropylmalate Dehydrogenase"/>
    <property type="match status" value="1"/>
</dbReference>
<dbReference type="GO" id="GO:0005739">
    <property type="term" value="C:mitochondrion"/>
    <property type="evidence" value="ECO:0007669"/>
    <property type="project" value="TreeGrafter"/>
</dbReference>
<keyword evidence="5" id="KW-0560">Oxidoreductase</keyword>
<dbReference type="EC" id="1.1.1.41" evidence="3"/>
<dbReference type="Ensembl" id="ENSJJAT00000028836.1">
    <property type="protein sequence ID" value="ENSJJAP00000022272.1"/>
    <property type="gene ID" value="ENSJJAG00000022371.1"/>
</dbReference>
<organism evidence="12 13">
    <name type="scientific">Jaculus jaculus</name>
    <name type="common">Lesser Egyptian jerboa</name>
    <dbReference type="NCBI Taxonomy" id="51337"/>
    <lineage>
        <taxon>Eukaryota</taxon>
        <taxon>Metazoa</taxon>
        <taxon>Chordata</taxon>
        <taxon>Craniata</taxon>
        <taxon>Vertebrata</taxon>
        <taxon>Euteleostomi</taxon>
        <taxon>Mammalia</taxon>
        <taxon>Eutheria</taxon>
        <taxon>Euarchontoglires</taxon>
        <taxon>Glires</taxon>
        <taxon>Rodentia</taxon>
        <taxon>Myomorpha</taxon>
        <taxon>Dipodoidea</taxon>
        <taxon>Dipodidae</taxon>
        <taxon>Dipodinae</taxon>
        <taxon>Jaculus</taxon>
    </lineage>
</organism>
<evidence type="ECO:0000256" key="4">
    <source>
        <dbReference type="ARBA" id="ARBA00022532"/>
    </source>
</evidence>
<evidence type="ECO:0000256" key="3">
    <source>
        <dbReference type="ARBA" id="ARBA00013012"/>
    </source>
</evidence>
<feature type="domain" description="Isopropylmalate dehydrogenase-like" evidence="11">
    <location>
        <begin position="7"/>
        <end position="77"/>
    </location>
</feature>
<evidence type="ECO:0000256" key="10">
    <source>
        <dbReference type="ARBA" id="ARBA00042862"/>
    </source>
</evidence>
<reference evidence="12" key="2">
    <citation type="submission" date="2025-09" db="UniProtKB">
        <authorList>
            <consortium name="Ensembl"/>
        </authorList>
    </citation>
    <scope>IDENTIFICATION</scope>
</reference>
<dbReference type="SUPFAM" id="SSF53659">
    <property type="entry name" value="Isocitrate/Isopropylmalate dehydrogenase-like"/>
    <property type="match status" value="1"/>
</dbReference>
<comment type="subunit">
    <text evidence="2">Heterooligomer of subunits alpha (IDH3A), beta (IDH3B), and gamma (IDH3G) in the apparent ratio of 2:1:1. The heterodimer containing one IDH3A and one IDH3B subunit and the heterodimer containing one IDH3A and one IDH3G subunit assemble into a heterotetramer (which contains two subunits of IDH3A, one of IDH3B and one of IDH3G) and further into the heterooctamer.</text>
</comment>
<evidence type="ECO:0000256" key="9">
    <source>
        <dbReference type="ARBA" id="ARBA00042642"/>
    </source>
</evidence>
<evidence type="ECO:0000259" key="11">
    <source>
        <dbReference type="Pfam" id="PF00180"/>
    </source>
</evidence>
<proteinExistence type="inferred from homology"/>
<accession>A0A8C5LBC4</accession>
<dbReference type="InterPro" id="IPR024084">
    <property type="entry name" value="IsoPropMal-DH-like_dom"/>
</dbReference>
<comment type="catalytic activity">
    <reaction evidence="6">
        <text>D-threo-isocitrate + NAD(+) = 2-oxoglutarate + CO2 + NADH</text>
        <dbReference type="Rhea" id="RHEA:23632"/>
        <dbReference type="ChEBI" id="CHEBI:15562"/>
        <dbReference type="ChEBI" id="CHEBI:16526"/>
        <dbReference type="ChEBI" id="CHEBI:16810"/>
        <dbReference type="ChEBI" id="CHEBI:57540"/>
        <dbReference type="ChEBI" id="CHEBI:57945"/>
        <dbReference type="EC" id="1.1.1.41"/>
    </reaction>
    <physiologicalReaction direction="left-to-right" evidence="6">
        <dbReference type="Rhea" id="RHEA:23633"/>
    </physiologicalReaction>
</comment>
<reference evidence="12" key="1">
    <citation type="submission" date="2025-08" db="UniProtKB">
        <authorList>
            <consortium name="Ensembl"/>
        </authorList>
    </citation>
    <scope>IDENTIFICATION</scope>
</reference>
<keyword evidence="4" id="KW-0816">Tricarboxylic acid cycle</keyword>
<protein>
    <recommendedName>
        <fullName evidence="8">Isocitrate dehydrogenase [NAD] subunit alpha, mitochondrial</fullName>
        <ecNumber evidence="3">1.1.1.41</ecNumber>
    </recommendedName>
    <alternativeName>
        <fullName evidence="10">Isocitric dehydrogenase subunit alpha</fullName>
    </alternativeName>
    <alternativeName>
        <fullName evidence="9">NAD(+)-specific ICDH subunit alpha</fullName>
    </alternativeName>
</protein>
<dbReference type="GeneTree" id="ENSGT00950000182989"/>
<evidence type="ECO:0000256" key="7">
    <source>
        <dbReference type="ARBA" id="ARBA00037577"/>
    </source>
</evidence>
<dbReference type="PANTHER" id="PTHR11835:SF34">
    <property type="entry name" value="ISOCITRATE DEHYDROGENASE [NAD] SUBUNIT ALPHA, MITOCHONDRIAL"/>
    <property type="match status" value="1"/>
</dbReference>
<evidence type="ECO:0000256" key="5">
    <source>
        <dbReference type="ARBA" id="ARBA00023002"/>
    </source>
</evidence>
<dbReference type="GO" id="GO:0006102">
    <property type="term" value="P:isocitrate metabolic process"/>
    <property type="evidence" value="ECO:0007669"/>
    <property type="project" value="TreeGrafter"/>
</dbReference>
<dbReference type="GO" id="GO:0006099">
    <property type="term" value="P:tricarboxylic acid cycle"/>
    <property type="evidence" value="ECO:0007669"/>
    <property type="project" value="UniProtKB-KW"/>
</dbReference>
<evidence type="ECO:0000256" key="8">
    <source>
        <dbReference type="ARBA" id="ARBA00040843"/>
    </source>
</evidence>
<dbReference type="Pfam" id="PF00180">
    <property type="entry name" value="Iso_dh"/>
    <property type="match status" value="1"/>
</dbReference>
<evidence type="ECO:0000313" key="13">
    <source>
        <dbReference type="Proteomes" id="UP000694385"/>
    </source>
</evidence>
<name>A0A8C5LBC4_JACJA</name>
<evidence type="ECO:0000313" key="12">
    <source>
        <dbReference type="Ensembl" id="ENSJJAP00000022272.1"/>
    </source>
</evidence>
<evidence type="ECO:0000256" key="1">
    <source>
        <dbReference type="ARBA" id="ARBA00007769"/>
    </source>
</evidence>